<reference evidence="1" key="1">
    <citation type="journal article" date="2021" name="Genome Biol. Evol.">
        <title>A High-Quality Reference Genome for a Parasitic Bivalve with Doubly Uniparental Inheritance (Bivalvia: Unionida).</title>
        <authorList>
            <person name="Smith C.H."/>
        </authorList>
    </citation>
    <scope>NUCLEOTIDE SEQUENCE</scope>
    <source>
        <strain evidence="1">CHS0354</strain>
    </source>
</reference>
<gene>
    <name evidence="1" type="ORF">CHS0354_019808</name>
</gene>
<reference evidence="1" key="3">
    <citation type="submission" date="2023-05" db="EMBL/GenBank/DDBJ databases">
        <authorList>
            <person name="Smith C.H."/>
        </authorList>
    </citation>
    <scope>NUCLEOTIDE SEQUENCE</scope>
    <source>
        <strain evidence="1">CHS0354</strain>
        <tissue evidence="1">Mantle</tissue>
    </source>
</reference>
<protein>
    <submittedName>
        <fullName evidence="1">Uncharacterized protein</fullName>
    </submittedName>
</protein>
<dbReference type="EMBL" id="JAEAOA010001203">
    <property type="protein sequence ID" value="KAK3598282.1"/>
    <property type="molecule type" value="Genomic_DNA"/>
</dbReference>
<evidence type="ECO:0000313" key="1">
    <source>
        <dbReference type="EMBL" id="KAK3598282.1"/>
    </source>
</evidence>
<keyword evidence="2" id="KW-1185">Reference proteome</keyword>
<dbReference type="Proteomes" id="UP001195483">
    <property type="component" value="Unassembled WGS sequence"/>
</dbReference>
<comment type="caution">
    <text evidence="1">The sequence shown here is derived from an EMBL/GenBank/DDBJ whole genome shotgun (WGS) entry which is preliminary data.</text>
</comment>
<reference evidence="1" key="2">
    <citation type="journal article" date="2021" name="Genome Biol. Evol.">
        <title>Developing a high-quality reference genome for a parasitic bivalve with doubly uniparental inheritance (Bivalvia: Unionida).</title>
        <authorList>
            <person name="Smith C.H."/>
        </authorList>
    </citation>
    <scope>NUCLEOTIDE SEQUENCE</scope>
    <source>
        <strain evidence="1">CHS0354</strain>
        <tissue evidence="1">Mantle</tissue>
    </source>
</reference>
<proteinExistence type="predicted"/>
<sequence length="87" mass="9980">MLTPLLAEYIKNREEHHIESDVAHKHVYGNGNLQIGDRSYDLRPAVSGDTPAKLLKVTDGVSRRYLLLDQTQLQQENLVENKDILQR</sequence>
<evidence type="ECO:0000313" key="2">
    <source>
        <dbReference type="Proteomes" id="UP001195483"/>
    </source>
</evidence>
<dbReference type="AlphaFoldDB" id="A0AAE0SU40"/>
<organism evidence="1 2">
    <name type="scientific">Potamilus streckersoni</name>
    <dbReference type="NCBI Taxonomy" id="2493646"/>
    <lineage>
        <taxon>Eukaryota</taxon>
        <taxon>Metazoa</taxon>
        <taxon>Spiralia</taxon>
        <taxon>Lophotrochozoa</taxon>
        <taxon>Mollusca</taxon>
        <taxon>Bivalvia</taxon>
        <taxon>Autobranchia</taxon>
        <taxon>Heteroconchia</taxon>
        <taxon>Palaeoheterodonta</taxon>
        <taxon>Unionida</taxon>
        <taxon>Unionoidea</taxon>
        <taxon>Unionidae</taxon>
        <taxon>Ambleminae</taxon>
        <taxon>Lampsilini</taxon>
        <taxon>Potamilus</taxon>
    </lineage>
</organism>
<accession>A0AAE0SU40</accession>
<name>A0AAE0SU40_9BIVA</name>